<reference evidence="5 6" key="1">
    <citation type="submission" date="2017-07" db="EMBL/GenBank/DDBJ databases">
        <title>blaIMP-27 on transferable plasmids in Proteus mirabilis and Providencia rettgeri.</title>
        <authorList>
            <person name="Potter R."/>
        </authorList>
    </citation>
    <scope>NUCLEOTIDE SEQUENCE [LARGE SCALE GENOMIC DNA]</scope>
    <source>
        <strain evidence="5 6">PR1</strain>
    </source>
</reference>
<dbReference type="AlphaFoldDB" id="A0A2A5Q207"/>
<reference evidence="2" key="2">
    <citation type="submission" date="2020-05" db="EMBL/GenBank/DDBJ databases">
        <authorList>
            <person name="Delgado-Blas J."/>
        </authorList>
    </citation>
    <scope>NUCLEOTIDE SEQUENCE</scope>
    <source>
        <strain evidence="2">BB1453</strain>
    </source>
</reference>
<reference evidence="4" key="4">
    <citation type="submission" date="2022-10" db="EMBL/GenBank/DDBJ databases">
        <title>Bacterial isolates recovered from the One Health project in Brazil.</title>
        <authorList>
            <person name="Valiatti T.B."/>
            <person name="Santos F."/>
            <person name="Cayo R."/>
            <person name="Gales A.C."/>
        </authorList>
    </citation>
    <scope>NUCLEOTIDE SEQUENCE</scope>
    <source>
        <strain evidence="4">PVR188</strain>
    </source>
</reference>
<dbReference type="EMBL" id="NOWC01000020">
    <property type="protein sequence ID" value="OZS73584.1"/>
    <property type="molecule type" value="Genomic_DNA"/>
</dbReference>
<dbReference type="InterPro" id="IPR053196">
    <property type="entry name" value="Lipoprotein_YbaY-like"/>
</dbReference>
<evidence type="ECO:0000313" key="5">
    <source>
        <dbReference type="EMBL" id="OZS73584.1"/>
    </source>
</evidence>
<dbReference type="PANTHER" id="PTHR38013:SF1">
    <property type="entry name" value="GLYCOPROTEIN_POLYSACCHARIDE METABOLISM"/>
    <property type="match status" value="1"/>
</dbReference>
<evidence type="ECO:0000313" key="6">
    <source>
        <dbReference type="Proteomes" id="UP000216001"/>
    </source>
</evidence>
<dbReference type="InterPro" id="IPR039366">
    <property type="entry name" value="Pilotin"/>
</dbReference>
<dbReference type="STRING" id="587.RB151_007710"/>
<feature type="signal peptide" evidence="1">
    <location>
        <begin position="1"/>
        <end position="20"/>
    </location>
</feature>
<reference evidence="3" key="3">
    <citation type="submission" date="2021-07" db="EMBL/GenBank/DDBJ databases">
        <authorList>
            <person name="Stanton E."/>
        </authorList>
    </citation>
    <scope>NUCLEOTIDE SEQUENCE</scope>
    <source>
        <strain evidence="3">2021EL-01139</strain>
    </source>
</reference>
<dbReference type="Proteomes" id="UP001155882">
    <property type="component" value="Unassembled WGS sequence"/>
</dbReference>
<keyword evidence="1" id="KW-0732">Signal</keyword>
<comment type="caution">
    <text evidence="5">The sequence shown here is derived from an EMBL/GenBank/DDBJ whole genome shotgun (WGS) entry which is preliminary data.</text>
</comment>
<feature type="chain" id="PRO_5011919989" evidence="1">
    <location>
        <begin position="21"/>
        <end position="152"/>
    </location>
</feature>
<evidence type="ECO:0000313" key="3">
    <source>
        <dbReference type="EMBL" id="MBW3115484.1"/>
    </source>
</evidence>
<gene>
    <name evidence="5" type="ORF">CHI95_15785</name>
    <name evidence="2" type="ORF">GHA_01644</name>
    <name evidence="3" type="ORF">KYI77_03270</name>
    <name evidence="4" type="ORF">OGX73_04540</name>
</gene>
<sequence>MKFFRYIVSLLVLLTLVGCEGNSTKPSEKTLNAKNSNNNQTVDSGKIEGRVVILQDTVLPEGAVVTITLADTTVADLPALILSQKYYNSVNNRPTIPFELTYQKSEVRQEGTLVVNATISANGKLLYISDSVVEVINNGITKNVELLMVSAN</sequence>
<dbReference type="EMBL" id="JAHWLI010000006">
    <property type="protein sequence ID" value="MBW3115484.1"/>
    <property type="molecule type" value="Genomic_DNA"/>
</dbReference>
<dbReference type="Proteomes" id="UP000834611">
    <property type="component" value="Unassembled WGS sequence"/>
</dbReference>
<protein>
    <submittedName>
        <fullName evidence="5">Endopeptidase</fullName>
    </submittedName>
    <submittedName>
        <fullName evidence="3">YbaY family lipoprotein</fullName>
    </submittedName>
</protein>
<dbReference type="Proteomes" id="UP001159001">
    <property type="component" value="Unassembled WGS sequence"/>
</dbReference>
<dbReference type="Pfam" id="PF09619">
    <property type="entry name" value="YscW"/>
    <property type="match status" value="1"/>
</dbReference>
<dbReference type="EMBL" id="CAHPSF010000003">
    <property type="protein sequence ID" value="CAB5687031.1"/>
    <property type="molecule type" value="Genomic_DNA"/>
</dbReference>
<proteinExistence type="predicted"/>
<keyword evidence="3" id="KW-0449">Lipoprotein</keyword>
<dbReference type="GeneID" id="92273538"/>
<dbReference type="Proteomes" id="UP000216001">
    <property type="component" value="Unassembled WGS sequence"/>
</dbReference>
<dbReference type="PROSITE" id="PS51257">
    <property type="entry name" value="PROKAR_LIPOPROTEIN"/>
    <property type="match status" value="1"/>
</dbReference>
<dbReference type="RefSeq" id="WP_004905418.1">
    <property type="nucleotide sequence ID" value="NZ_ABDWLN020000017.1"/>
</dbReference>
<name>A0A2A5Q207_PRORE</name>
<dbReference type="PANTHER" id="PTHR38013">
    <property type="entry name" value="GLYCOPROTEIN/POLYSACCHARIDE METABOLISM"/>
    <property type="match status" value="1"/>
</dbReference>
<organism evidence="5 6">
    <name type="scientific">Providencia rettgeri</name>
    <dbReference type="NCBI Taxonomy" id="587"/>
    <lineage>
        <taxon>Bacteria</taxon>
        <taxon>Pseudomonadati</taxon>
        <taxon>Pseudomonadota</taxon>
        <taxon>Gammaproteobacteria</taxon>
        <taxon>Enterobacterales</taxon>
        <taxon>Morganellaceae</taxon>
        <taxon>Providencia</taxon>
    </lineage>
</organism>
<evidence type="ECO:0000256" key="1">
    <source>
        <dbReference type="SAM" id="SignalP"/>
    </source>
</evidence>
<dbReference type="EMBL" id="JAOWIN010000002">
    <property type="protein sequence ID" value="MDI9091888.1"/>
    <property type="molecule type" value="Genomic_DNA"/>
</dbReference>
<accession>A0A2A5Q207</accession>
<evidence type="ECO:0000313" key="4">
    <source>
        <dbReference type="EMBL" id="MDI9091888.1"/>
    </source>
</evidence>
<evidence type="ECO:0000313" key="2">
    <source>
        <dbReference type="EMBL" id="CAB5687031.1"/>
    </source>
</evidence>